<reference evidence="2" key="1">
    <citation type="submission" date="2022-08" db="EMBL/GenBank/DDBJ databases">
        <title>Draft genome sequencing of Roseisolibacter agri AW1220.</title>
        <authorList>
            <person name="Tobiishi Y."/>
            <person name="Tonouchi A."/>
        </authorList>
    </citation>
    <scope>NUCLEOTIDE SEQUENCE</scope>
    <source>
        <strain evidence="2">AW1220</strain>
    </source>
</reference>
<evidence type="ECO:0000256" key="1">
    <source>
        <dbReference type="SAM" id="Phobius"/>
    </source>
</evidence>
<name>A0AA37Q9V6_9BACT</name>
<protein>
    <submittedName>
        <fullName evidence="2">Uncharacterized protein</fullName>
    </submittedName>
</protein>
<dbReference type="RefSeq" id="WP_284350216.1">
    <property type="nucleotide sequence ID" value="NZ_BRXS01000003.1"/>
</dbReference>
<dbReference type="AlphaFoldDB" id="A0AA37Q9V6"/>
<keyword evidence="1" id="KW-0812">Transmembrane</keyword>
<keyword evidence="1" id="KW-0472">Membrane</keyword>
<sequence length="60" mass="6891">MTRREWLWVALAVVFATVNLLGVWYAVVRGEMVHCLIHVGLLLATPVVTWRMIARRPVGY</sequence>
<feature type="transmembrane region" description="Helical" evidence="1">
    <location>
        <begin position="6"/>
        <end position="28"/>
    </location>
</feature>
<comment type="caution">
    <text evidence="2">The sequence shown here is derived from an EMBL/GenBank/DDBJ whole genome shotgun (WGS) entry which is preliminary data.</text>
</comment>
<gene>
    <name evidence="2" type="ORF">rosag_22690</name>
</gene>
<keyword evidence="3" id="KW-1185">Reference proteome</keyword>
<evidence type="ECO:0000313" key="3">
    <source>
        <dbReference type="Proteomes" id="UP001161325"/>
    </source>
</evidence>
<dbReference type="Proteomes" id="UP001161325">
    <property type="component" value="Unassembled WGS sequence"/>
</dbReference>
<evidence type="ECO:0000313" key="2">
    <source>
        <dbReference type="EMBL" id="GLC25756.1"/>
    </source>
</evidence>
<organism evidence="2 3">
    <name type="scientific">Roseisolibacter agri</name>
    <dbReference type="NCBI Taxonomy" id="2014610"/>
    <lineage>
        <taxon>Bacteria</taxon>
        <taxon>Pseudomonadati</taxon>
        <taxon>Gemmatimonadota</taxon>
        <taxon>Gemmatimonadia</taxon>
        <taxon>Gemmatimonadales</taxon>
        <taxon>Gemmatimonadaceae</taxon>
        <taxon>Roseisolibacter</taxon>
    </lineage>
</organism>
<keyword evidence="1" id="KW-1133">Transmembrane helix</keyword>
<accession>A0AA37Q9V6</accession>
<proteinExistence type="predicted"/>
<dbReference type="EMBL" id="BRXS01000003">
    <property type="protein sequence ID" value="GLC25756.1"/>
    <property type="molecule type" value="Genomic_DNA"/>
</dbReference>
<feature type="transmembrane region" description="Helical" evidence="1">
    <location>
        <begin position="35"/>
        <end position="53"/>
    </location>
</feature>